<accession>A0ACB9CUR1</accession>
<dbReference type="Proteomes" id="UP001055811">
    <property type="component" value="Linkage Group LG05"/>
</dbReference>
<evidence type="ECO:0000313" key="1">
    <source>
        <dbReference type="EMBL" id="KAI3738098.1"/>
    </source>
</evidence>
<evidence type="ECO:0000313" key="2">
    <source>
        <dbReference type="Proteomes" id="UP001055811"/>
    </source>
</evidence>
<protein>
    <submittedName>
        <fullName evidence="1">Uncharacterized protein</fullName>
    </submittedName>
</protein>
<reference evidence="1 2" key="2">
    <citation type="journal article" date="2022" name="Mol. Ecol. Resour.">
        <title>The genomes of chicory, endive, great burdock and yacon provide insights into Asteraceae paleo-polyploidization history and plant inulin production.</title>
        <authorList>
            <person name="Fan W."/>
            <person name="Wang S."/>
            <person name="Wang H."/>
            <person name="Wang A."/>
            <person name="Jiang F."/>
            <person name="Liu H."/>
            <person name="Zhao H."/>
            <person name="Xu D."/>
            <person name="Zhang Y."/>
        </authorList>
    </citation>
    <scope>NUCLEOTIDE SEQUENCE [LARGE SCALE GENOMIC DNA]</scope>
    <source>
        <strain evidence="2">cv. Punajuju</strain>
        <tissue evidence="1">Leaves</tissue>
    </source>
</reference>
<reference evidence="2" key="1">
    <citation type="journal article" date="2022" name="Mol. Ecol. Resour.">
        <title>The genomes of chicory, endive, great burdock and yacon provide insights into Asteraceae palaeo-polyploidization history and plant inulin production.</title>
        <authorList>
            <person name="Fan W."/>
            <person name="Wang S."/>
            <person name="Wang H."/>
            <person name="Wang A."/>
            <person name="Jiang F."/>
            <person name="Liu H."/>
            <person name="Zhao H."/>
            <person name="Xu D."/>
            <person name="Zhang Y."/>
        </authorList>
    </citation>
    <scope>NUCLEOTIDE SEQUENCE [LARGE SCALE GENOMIC DNA]</scope>
    <source>
        <strain evidence="2">cv. Punajuju</strain>
    </source>
</reference>
<name>A0ACB9CUR1_CICIN</name>
<dbReference type="EMBL" id="CM042013">
    <property type="protein sequence ID" value="KAI3738098.1"/>
    <property type="molecule type" value="Genomic_DNA"/>
</dbReference>
<organism evidence="1 2">
    <name type="scientific">Cichorium intybus</name>
    <name type="common">Chicory</name>
    <dbReference type="NCBI Taxonomy" id="13427"/>
    <lineage>
        <taxon>Eukaryota</taxon>
        <taxon>Viridiplantae</taxon>
        <taxon>Streptophyta</taxon>
        <taxon>Embryophyta</taxon>
        <taxon>Tracheophyta</taxon>
        <taxon>Spermatophyta</taxon>
        <taxon>Magnoliopsida</taxon>
        <taxon>eudicotyledons</taxon>
        <taxon>Gunneridae</taxon>
        <taxon>Pentapetalae</taxon>
        <taxon>asterids</taxon>
        <taxon>campanulids</taxon>
        <taxon>Asterales</taxon>
        <taxon>Asteraceae</taxon>
        <taxon>Cichorioideae</taxon>
        <taxon>Cichorieae</taxon>
        <taxon>Cichoriinae</taxon>
        <taxon>Cichorium</taxon>
    </lineage>
</organism>
<keyword evidence="2" id="KW-1185">Reference proteome</keyword>
<gene>
    <name evidence="1" type="ORF">L2E82_28116</name>
</gene>
<proteinExistence type="predicted"/>
<comment type="caution">
    <text evidence="1">The sequence shown here is derived from an EMBL/GenBank/DDBJ whole genome shotgun (WGS) entry which is preliminary data.</text>
</comment>
<sequence length="810" mass="94670">MENPNGIAAVARRRYEDRTIEEMIDPRLNEETYENIFTVNKGPDKDSLDAFIKIACQCVKETQGERPTLKFIITQLREALSFQEKSKDNLKFSLEGIKLATENFREENLIGGGAFWRTYKVALRHADRSYPIAVKRFDKSHEHEFLKELQFLLEYKHQNIVTLVGYCNDVVEKIIVYEYSSRGSLNKHLHYKDLTWMKRLAICIDIASGLAFLHEGGSRQETVIHRDIKGSNILLSDDWKAKISDFGLSYTIPTSKDIHFVIDNVYGTTGYCDPVYVELGYLTEQSDIYSFGVVLFEILCGKLMVEYINGRREILINLVKGHYEKGKLHEMVFEGIKDQIAPKSLTIFQNIAHDCLHHEREERPKSPEVLQQLKKALQFQEDYDIWKPKLPNDYKKLLQMSDVQDTNSTKKYEVLYKDLYHNFTKGILIEEGNVLFLLGGNGERNVTISANTFSYTNSCLHKWKSIPESRFHGVMEMLDIFNLKIKIETRSQHLSQNVDYGVYLVFKFSNLTKISSKPLYVNLTYQNKSKTSNAYFATWRDNDWMMIELWRFTNDKEDTILMFLLDGFSEYCCGDSTIYIEGIEFRAITNVKHEETDESKKVQQVSKSDSQLDSLQQSPTNHEEILKRSENYDDSKKLFWLGEVKGKKHLMLSAKEALNNYSNAELFKMKPSTHSRFPVVIELLPQQVFRINCTIKRQMLSRDVDYVCYLVFKLSKNCHGMHCPIKVRDLLRWTDKEAEIIYFISPSPWNLHDIDQTPKLWAEEWMAVKVWKFNINHEFKDDYFDVKLRLISYEGTMSGLIVYGLEFRPV</sequence>